<evidence type="ECO:0000256" key="1">
    <source>
        <dbReference type="ARBA" id="ARBA00022801"/>
    </source>
</evidence>
<evidence type="ECO:0000259" key="2">
    <source>
        <dbReference type="PROSITE" id="PS51192"/>
    </source>
</evidence>
<dbReference type="PROSITE" id="PS51192">
    <property type="entry name" value="HELICASE_ATP_BIND_1"/>
    <property type="match status" value="1"/>
</dbReference>
<organism evidence="4 5">
    <name type="scientific">Candidatus Cryptobacteroides gallistercoris</name>
    <dbReference type="NCBI Taxonomy" id="2840765"/>
    <lineage>
        <taxon>Bacteria</taxon>
        <taxon>Pseudomonadati</taxon>
        <taxon>Bacteroidota</taxon>
        <taxon>Bacteroidia</taxon>
        <taxon>Bacteroidales</taxon>
        <taxon>Candidatus Cryptobacteroides</taxon>
    </lineage>
</organism>
<dbReference type="Pfam" id="PF00271">
    <property type="entry name" value="Helicase_C"/>
    <property type="match status" value="1"/>
</dbReference>
<dbReference type="SMART" id="SM00487">
    <property type="entry name" value="DEXDc"/>
    <property type="match status" value="1"/>
</dbReference>
<dbReference type="PANTHER" id="PTHR10799">
    <property type="entry name" value="SNF2/RAD54 HELICASE FAMILY"/>
    <property type="match status" value="1"/>
</dbReference>
<dbReference type="InterPro" id="IPR027417">
    <property type="entry name" value="P-loop_NTPase"/>
</dbReference>
<dbReference type="InterPro" id="IPR000330">
    <property type="entry name" value="SNF2_N"/>
</dbReference>
<dbReference type="InterPro" id="IPR049730">
    <property type="entry name" value="SNF2/RAD54-like_C"/>
</dbReference>
<evidence type="ECO:0000313" key="5">
    <source>
        <dbReference type="Proteomes" id="UP000771749"/>
    </source>
</evidence>
<reference evidence="4" key="2">
    <citation type="journal article" date="2021" name="PeerJ">
        <title>Extensive microbial diversity within the chicken gut microbiome revealed by metagenomics and culture.</title>
        <authorList>
            <person name="Gilroy R."/>
            <person name="Ravi A."/>
            <person name="Getino M."/>
            <person name="Pursley I."/>
            <person name="Horton D.L."/>
            <person name="Alikhan N.F."/>
            <person name="Baker D."/>
            <person name="Gharbi K."/>
            <person name="Hall N."/>
            <person name="Watson M."/>
            <person name="Adriaenssens E.M."/>
            <person name="Foster-Nyarko E."/>
            <person name="Jarju S."/>
            <person name="Secka A."/>
            <person name="Antonio M."/>
            <person name="Oren A."/>
            <person name="Chaudhuri R.R."/>
            <person name="La Ragione R."/>
            <person name="Hildebrand F."/>
            <person name="Pallen M.J."/>
        </authorList>
    </citation>
    <scope>NUCLEOTIDE SEQUENCE</scope>
    <source>
        <strain evidence="4">F1-3629</strain>
    </source>
</reference>
<dbReference type="SUPFAM" id="SSF52540">
    <property type="entry name" value="P-loop containing nucleoside triphosphate hydrolases"/>
    <property type="match status" value="2"/>
</dbReference>
<dbReference type="Proteomes" id="UP000771749">
    <property type="component" value="Unassembled WGS sequence"/>
</dbReference>
<dbReference type="InterPro" id="IPR001650">
    <property type="entry name" value="Helicase_C-like"/>
</dbReference>
<feature type="domain" description="Helicase C-terminal" evidence="3">
    <location>
        <begin position="350"/>
        <end position="505"/>
    </location>
</feature>
<name>A0A940IGD0_9BACT</name>
<reference evidence="4" key="1">
    <citation type="submission" date="2020-10" db="EMBL/GenBank/DDBJ databases">
        <authorList>
            <person name="Gilroy R."/>
        </authorList>
    </citation>
    <scope>NUCLEOTIDE SEQUENCE</scope>
    <source>
        <strain evidence="4">F1-3629</strain>
    </source>
</reference>
<dbReference type="InterPro" id="IPR038718">
    <property type="entry name" value="SNF2-like_sf"/>
</dbReference>
<dbReference type="EMBL" id="JADIMJ010000052">
    <property type="protein sequence ID" value="MBO8453775.1"/>
    <property type="molecule type" value="Genomic_DNA"/>
</dbReference>
<comment type="caution">
    <text evidence="4">The sequence shown here is derived from an EMBL/GenBank/DDBJ whole genome shotgun (WGS) entry which is preliminary data.</text>
</comment>
<evidence type="ECO:0000313" key="4">
    <source>
        <dbReference type="EMBL" id="MBO8453775.1"/>
    </source>
</evidence>
<dbReference type="Pfam" id="PF00176">
    <property type="entry name" value="SNF2-rel_dom"/>
    <property type="match status" value="1"/>
</dbReference>
<dbReference type="AlphaFoldDB" id="A0A940IGD0"/>
<dbReference type="InterPro" id="IPR014001">
    <property type="entry name" value="Helicase_ATP-bd"/>
</dbReference>
<sequence>LSMIVSPSGKIPKYYVGTLAKLLETGDGKGGLQVGKDQGFLDLQEKMQQAYMMTPEVPDGLNAVLRPYQKEGFDWMVRLDAWGAGACLADDMGLGKTVQAIAFLLHKAQEGASLVIAPKSVVPNWQSELARFAPSLRCVVLNGMKDRRLVVDNAAAGDVVLATYGVLSSNGEALAGKKWNVVCLDEAHYIKNRETKVSKAAMDLKAGSRVILTGTPVQNNLSEVWNLFQFLNPGILGPYPDFVMKYRDAPDALRTEHKKLIQPFILRRTKEEVLKDLPVKTCFDYIVPLTQDEYDGYEGLRNDIYEQISSEENRISAFAGLTKLKLAACSMSLGNPAWSAPSSKMMHLMNILDKLYGTGDNVLVFSQFTSFLNEVRTELEGRGMKYLYLDGQTSTAERKRLVSEFQDGNVPIFLISLKAGGLGLNLTAANYVILLDVWWNPAIESQAMDRAHRIGQSRDVTVIRMISGNTVEEKIVRLQDKKQFLSDDMMEGTADTAKLSYDEIIELLKK</sequence>
<dbReference type="CDD" id="cd18793">
    <property type="entry name" value="SF2_C_SNF"/>
    <property type="match status" value="1"/>
</dbReference>
<dbReference type="GO" id="GO:0005524">
    <property type="term" value="F:ATP binding"/>
    <property type="evidence" value="ECO:0007669"/>
    <property type="project" value="InterPro"/>
</dbReference>
<gene>
    <name evidence="4" type="ORF">IAC07_03505</name>
</gene>
<keyword evidence="4" id="KW-0547">Nucleotide-binding</keyword>
<keyword evidence="1" id="KW-0378">Hydrolase</keyword>
<protein>
    <submittedName>
        <fullName evidence="4">DEAD/DEAH box helicase</fullName>
    </submittedName>
</protein>
<keyword evidence="4" id="KW-0347">Helicase</keyword>
<keyword evidence="4" id="KW-0067">ATP-binding</keyword>
<dbReference type="PROSITE" id="PS51194">
    <property type="entry name" value="HELICASE_CTER"/>
    <property type="match status" value="1"/>
</dbReference>
<dbReference type="SMART" id="SM00490">
    <property type="entry name" value="HELICc"/>
    <property type="match status" value="1"/>
</dbReference>
<dbReference type="Gene3D" id="3.40.50.10810">
    <property type="entry name" value="Tandem AAA-ATPase domain"/>
    <property type="match status" value="1"/>
</dbReference>
<feature type="non-terminal residue" evidence="4">
    <location>
        <position position="1"/>
    </location>
</feature>
<proteinExistence type="predicted"/>
<accession>A0A940IGD0</accession>
<evidence type="ECO:0000259" key="3">
    <source>
        <dbReference type="PROSITE" id="PS51194"/>
    </source>
</evidence>
<dbReference type="GO" id="GO:0016787">
    <property type="term" value="F:hydrolase activity"/>
    <property type="evidence" value="ECO:0007669"/>
    <property type="project" value="UniProtKB-KW"/>
</dbReference>
<dbReference type="Gene3D" id="3.40.50.300">
    <property type="entry name" value="P-loop containing nucleotide triphosphate hydrolases"/>
    <property type="match status" value="1"/>
</dbReference>
<dbReference type="GO" id="GO:0004386">
    <property type="term" value="F:helicase activity"/>
    <property type="evidence" value="ECO:0007669"/>
    <property type="project" value="UniProtKB-KW"/>
</dbReference>
<feature type="domain" description="Helicase ATP-binding" evidence="2">
    <location>
        <begin position="77"/>
        <end position="234"/>
    </location>
</feature>